<name>A0A0L9V1L4_PHAAN</name>
<accession>A0A0L9V1L4</accession>
<evidence type="ECO:0000313" key="2">
    <source>
        <dbReference type="Proteomes" id="UP000053144"/>
    </source>
</evidence>
<protein>
    <submittedName>
        <fullName evidence="1">Uncharacterized protein</fullName>
    </submittedName>
</protein>
<gene>
    <name evidence="1" type="ORF">LR48_Vigan07g263200</name>
</gene>
<evidence type="ECO:0000313" key="1">
    <source>
        <dbReference type="EMBL" id="KOM48928.1"/>
    </source>
</evidence>
<proteinExistence type="predicted"/>
<dbReference type="EMBL" id="CM003377">
    <property type="protein sequence ID" value="KOM48928.1"/>
    <property type="molecule type" value="Genomic_DNA"/>
</dbReference>
<dbReference type="Gramene" id="KOM48928">
    <property type="protein sequence ID" value="KOM48928"/>
    <property type="gene ID" value="LR48_Vigan07g263200"/>
</dbReference>
<sequence>MLRICLHGGSVKKTVLGVRRPSATLAVICGAGGVLVRDVWACSGGVRRRRERAHAESEGEEGLDAATAGVLARGSWWSGLPRRQPVSFSDLRGFSSIKRKGGKREDLTPRPAATVVALGVAGDVMDQAEGLFAVVGLAGAAVCAQGRRPPSSGFLAERREGLVVVK</sequence>
<dbReference type="AlphaFoldDB" id="A0A0L9V1L4"/>
<dbReference type="Proteomes" id="UP000053144">
    <property type="component" value="Chromosome 7"/>
</dbReference>
<organism evidence="1 2">
    <name type="scientific">Phaseolus angularis</name>
    <name type="common">Azuki bean</name>
    <name type="synonym">Vigna angularis</name>
    <dbReference type="NCBI Taxonomy" id="3914"/>
    <lineage>
        <taxon>Eukaryota</taxon>
        <taxon>Viridiplantae</taxon>
        <taxon>Streptophyta</taxon>
        <taxon>Embryophyta</taxon>
        <taxon>Tracheophyta</taxon>
        <taxon>Spermatophyta</taxon>
        <taxon>Magnoliopsida</taxon>
        <taxon>eudicotyledons</taxon>
        <taxon>Gunneridae</taxon>
        <taxon>Pentapetalae</taxon>
        <taxon>rosids</taxon>
        <taxon>fabids</taxon>
        <taxon>Fabales</taxon>
        <taxon>Fabaceae</taxon>
        <taxon>Papilionoideae</taxon>
        <taxon>50 kb inversion clade</taxon>
        <taxon>NPAAA clade</taxon>
        <taxon>indigoferoid/millettioid clade</taxon>
        <taxon>Phaseoleae</taxon>
        <taxon>Vigna</taxon>
    </lineage>
</organism>
<reference evidence="2" key="1">
    <citation type="journal article" date="2015" name="Proc. Natl. Acad. Sci. U.S.A.">
        <title>Genome sequencing of adzuki bean (Vigna angularis) provides insight into high starch and low fat accumulation and domestication.</title>
        <authorList>
            <person name="Yang K."/>
            <person name="Tian Z."/>
            <person name="Chen C."/>
            <person name="Luo L."/>
            <person name="Zhao B."/>
            <person name="Wang Z."/>
            <person name="Yu L."/>
            <person name="Li Y."/>
            <person name="Sun Y."/>
            <person name="Li W."/>
            <person name="Chen Y."/>
            <person name="Li Y."/>
            <person name="Zhang Y."/>
            <person name="Ai D."/>
            <person name="Zhao J."/>
            <person name="Shang C."/>
            <person name="Ma Y."/>
            <person name="Wu B."/>
            <person name="Wang M."/>
            <person name="Gao L."/>
            <person name="Sun D."/>
            <person name="Zhang P."/>
            <person name="Guo F."/>
            <person name="Wang W."/>
            <person name="Li Y."/>
            <person name="Wang J."/>
            <person name="Varshney R.K."/>
            <person name="Wang J."/>
            <person name="Ling H.Q."/>
            <person name="Wan P."/>
        </authorList>
    </citation>
    <scope>NUCLEOTIDE SEQUENCE</scope>
    <source>
        <strain evidence="2">cv. Jingnong 6</strain>
    </source>
</reference>